<dbReference type="Gene3D" id="3.40.50.2000">
    <property type="entry name" value="Glycogen Phosphorylase B"/>
    <property type="match status" value="1"/>
</dbReference>
<evidence type="ECO:0000259" key="1">
    <source>
        <dbReference type="Pfam" id="PF00534"/>
    </source>
</evidence>
<name>L8JJ29_9BACT</name>
<accession>L8JJ29</accession>
<organism evidence="2 3">
    <name type="scientific">Fulvivirga imtechensis AK7</name>
    <dbReference type="NCBI Taxonomy" id="1237149"/>
    <lineage>
        <taxon>Bacteria</taxon>
        <taxon>Pseudomonadati</taxon>
        <taxon>Bacteroidota</taxon>
        <taxon>Cytophagia</taxon>
        <taxon>Cytophagales</taxon>
        <taxon>Fulvivirgaceae</taxon>
        <taxon>Fulvivirga</taxon>
    </lineage>
</organism>
<protein>
    <submittedName>
        <fullName evidence="2">Glycosyltransferase</fullName>
    </submittedName>
</protein>
<dbReference type="STRING" id="1237149.C900_05813"/>
<dbReference type="eggNOG" id="COG0438">
    <property type="taxonomic scope" value="Bacteria"/>
</dbReference>
<keyword evidence="3" id="KW-1185">Reference proteome</keyword>
<dbReference type="SUPFAM" id="SSF53756">
    <property type="entry name" value="UDP-Glycosyltransferase/glycogen phosphorylase"/>
    <property type="match status" value="1"/>
</dbReference>
<dbReference type="Proteomes" id="UP000011135">
    <property type="component" value="Unassembled WGS sequence"/>
</dbReference>
<reference evidence="2 3" key="1">
    <citation type="submission" date="2012-12" db="EMBL/GenBank/DDBJ databases">
        <title>Genome assembly of Fulvivirga imtechensis AK7.</title>
        <authorList>
            <person name="Nupur N."/>
            <person name="Khatri I."/>
            <person name="Kumar R."/>
            <person name="Subramanian S."/>
            <person name="Pinnaka A."/>
        </authorList>
    </citation>
    <scope>NUCLEOTIDE SEQUENCE [LARGE SCALE GENOMIC DNA]</scope>
    <source>
        <strain evidence="2 3">AK7</strain>
    </source>
</reference>
<dbReference type="AlphaFoldDB" id="L8JJ29"/>
<feature type="domain" description="Glycosyl transferase family 1" evidence="1">
    <location>
        <begin position="168"/>
        <end position="303"/>
    </location>
</feature>
<evidence type="ECO:0000313" key="2">
    <source>
        <dbReference type="EMBL" id="ELR68800.1"/>
    </source>
</evidence>
<dbReference type="GO" id="GO:0016757">
    <property type="term" value="F:glycosyltransferase activity"/>
    <property type="evidence" value="ECO:0007669"/>
    <property type="project" value="InterPro"/>
</dbReference>
<dbReference type="InterPro" id="IPR001296">
    <property type="entry name" value="Glyco_trans_1"/>
</dbReference>
<dbReference type="EMBL" id="AMZN01000092">
    <property type="protein sequence ID" value="ELR68800.1"/>
    <property type="molecule type" value="Genomic_DNA"/>
</dbReference>
<sequence length="354" mass="41104">MYEKFGLSLGQTSKYEINIIGFCVKNIPQTVNITFHPLFNFKRLNISRLAAPFQCLKKYHQLRPELIIINTHELLIVTFLYRILFGCKVAYDIQENYYRNILYTNTFPLLIKPFIAAYIRGKEYLSRLFVDHYFLAEKQYQNEFTFARGKCTVIENKYLPSVTIPDVQKQIKNSEQITLLFSGTIGESTGVFECIALTKKLHEINPEIRLNIIGYCAQKSTLIKLKETIKNSDFITLFGGSELVSHQEVLAAIQKADFGVVYYPTNKSTMNTMPTKLFEYLGNGLPMLLQDHEPWVELAEKYEACIPINIHTINPGQLLNKMKKRKFYTTIPKDEILWRSEEKKLIEIVNNLLI</sequence>
<gene>
    <name evidence="2" type="ORF">C900_05813</name>
</gene>
<dbReference type="Pfam" id="PF00534">
    <property type="entry name" value="Glycos_transf_1"/>
    <property type="match status" value="1"/>
</dbReference>
<evidence type="ECO:0000313" key="3">
    <source>
        <dbReference type="Proteomes" id="UP000011135"/>
    </source>
</evidence>
<comment type="caution">
    <text evidence="2">The sequence shown here is derived from an EMBL/GenBank/DDBJ whole genome shotgun (WGS) entry which is preliminary data.</text>
</comment>
<keyword evidence="2" id="KW-0808">Transferase</keyword>
<proteinExistence type="predicted"/>